<organism evidence="2 3">
    <name type="scientific">Cytospora mali</name>
    <name type="common">Apple Valsa canker fungus</name>
    <name type="synonym">Valsa mali</name>
    <dbReference type="NCBI Taxonomy" id="578113"/>
    <lineage>
        <taxon>Eukaryota</taxon>
        <taxon>Fungi</taxon>
        <taxon>Dikarya</taxon>
        <taxon>Ascomycota</taxon>
        <taxon>Pezizomycotina</taxon>
        <taxon>Sordariomycetes</taxon>
        <taxon>Sordariomycetidae</taxon>
        <taxon>Diaporthales</taxon>
        <taxon>Cytosporaceae</taxon>
        <taxon>Cytospora</taxon>
    </lineage>
</organism>
<accession>A0A194W9F0</accession>
<name>A0A194W9F0_CYTMA</name>
<dbReference type="InterPro" id="IPR006357">
    <property type="entry name" value="HAD-SF_hydro_IIA"/>
</dbReference>
<dbReference type="SUPFAM" id="SSF56784">
    <property type="entry name" value="HAD-like"/>
    <property type="match status" value="1"/>
</dbReference>
<reference evidence="2" key="1">
    <citation type="submission" date="2014-12" db="EMBL/GenBank/DDBJ databases">
        <title>Genome Sequence of Valsa Canker Pathogens Uncovers a Specific Adaption of Colonization on Woody Bark.</title>
        <authorList>
            <person name="Yin Z."/>
            <person name="Liu H."/>
            <person name="Gao X."/>
            <person name="Li Z."/>
            <person name="Song N."/>
            <person name="Ke X."/>
            <person name="Dai Q."/>
            <person name="Wu Y."/>
            <person name="Sun Y."/>
            <person name="Xu J.-R."/>
            <person name="Kang Z.K."/>
            <person name="Wang L."/>
            <person name="Huang L."/>
        </authorList>
    </citation>
    <scope>NUCLEOTIDE SEQUENCE [LARGE SCALE GENOMIC DNA]</scope>
    <source>
        <strain evidence="2">03-8</strain>
    </source>
</reference>
<proteinExistence type="predicted"/>
<feature type="compositionally biased region" description="Low complexity" evidence="1">
    <location>
        <begin position="76"/>
        <end position="103"/>
    </location>
</feature>
<dbReference type="InterPro" id="IPR050324">
    <property type="entry name" value="CDP-alcohol_PTase-I"/>
</dbReference>
<dbReference type="InterPro" id="IPR036412">
    <property type="entry name" value="HAD-like_sf"/>
</dbReference>
<dbReference type="NCBIfam" id="TIGR01460">
    <property type="entry name" value="HAD-SF-IIA"/>
    <property type="match status" value="1"/>
</dbReference>
<protein>
    <recommendedName>
        <fullName evidence="4">CDP-alcohol phosphatidyltransferase class-I family protein C22A12.08c</fullName>
    </recommendedName>
</protein>
<dbReference type="GO" id="GO:0005739">
    <property type="term" value="C:mitochondrion"/>
    <property type="evidence" value="ECO:0007669"/>
    <property type="project" value="TreeGrafter"/>
</dbReference>
<feature type="compositionally biased region" description="Gly residues" evidence="1">
    <location>
        <begin position="440"/>
        <end position="459"/>
    </location>
</feature>
<dbReference type="SMR" id="A0A194W9F0"/>
<dbReference type="InterPro" id="IPR023214">
    <property type="entry name" value="HAD_sf"/>
</dbReference>
<evidence type="ECO:0000256" key="1">
    <source>
        <dbReference type="SAM" id="MobiDB-lite"/>
    </source>
</evidence>
<dbReference type="Proteomes" id="UP000078559">
    <property type="component" value="Chromosome 10"/>
</dbReference>
<feature type="region of interest" description="Disordered" evidence="1">
    <location>
        <begin position="440"/>
        <end position="475"/>
    </location>
</feature>
<dbReference type="OrthoDB" id="270009at2759"/>
<evidence type="ECO:0000313" key="3">
    <source>
        <dbReference type="Proteomes" id="UP000078559"/>
    </source>
</evidence>
<keyword evidence="3" id="KW-1185">Reference proteome</keyword>
<dbReference type="Gene3D" id="3.40.50.1000">
    <property type="entry name" value="HAD superfamily/HAD-like"/>
    <property type="match status" value="2"/>
</dbReference>
<dbReference type="Pfam" id="PF13344">
    <property type="entry name" value="Hydrolase_6"/>
    <property type="match status" value="1"/>
</dbReference>
<dbReference type="PANTHER" id="PTHR14269:SF57">
    <property type="entry name" value="SUPERFAMILY HYDROLASE, PUTATIVE (AFU_ORTHOLOGUE AFUA_2G02580)-RELATED"/>
    <property type="match status" value="1"/>
</dbReference>
<evidence type="ECO:0008006" key="4">
    <source>
        <dbReference type="Google" id="ProtNLM"/>
    </source>
</evidence>
<dbReference type="GO" id="GO:0046474">
    <property type="term" value="P:glycerophospholipid biosynthetic process"/>
    <property type="evidence" value="ECO:0007669"/>
    <property type="project" value="TreeGrafter"/>
</dbReference>
<feature type="compositionally biased region" description="Low complexity" evidence="1">
    <location>
        <begin position="461"/>
        <end position="474"/>
    </location>
</feature>
<gene>
    <name evidence="2" type="ORF">VM1G_08745</name>
</gene>
<dbReference type="PANTHER" id="PTHR14269">
    <property type="entry name" value="CDP-DIACYLGLYCEROL--GLYCEROL-3-PHOSPHATE 3-PHOSPHATIDYLTRANSFERASE-RELATED"/>
    <property type="match status" value="1"/>
</dbReference>
<dbReference type="AlphaFoldDB" id="A0A194W9F0"/>
<dbReference type="EMBL" id="CM003107">
    <property type="protein sequence ID" value="KUI73096.1"/>
    <property type="molecule type" value="Genomic_DNA"/>
</dbReference>
<evidence type="ECO:0000313" key="2">
    <source>
        <dbReference type="EMBL" id="KUI73096.1"/>
    </source>
</evidence>
<feature type="region of interest" description="Disordered" evidence="1">
    <location>
        <begin position="75"/>
        <end position="103"/>
    </location>
</feature>
<sequence>MSASSRAARALPLLRFGLPRRADEAVRRCCGASLPLPQPVQGRYRYHSRALAARQGWEAGGLRWYSTEGRDGLEGVASESESLESVSSESSSSQSGESIASSATSVSSEDAAVESGHSAPQFAFAFDIDGVLLHSSKPIPGATETLKYLQQHRIPFILLTNGGGKSEAERVADLSSKLGVELDVSNFVQSHTPYQRLLNKDVDMGFPSLELYLEGAIGSPRLSGDDNTILVLGSDASKARRIANGYGFKSVVTPADILKANPEIFPFDPLEEFYAKQEVLPLPKPIYSPTASPAVELKDCLKIDAILVFNDPRDWAVDVQLVMDLILSHRGYLGTYSAKNGDQSLPIRRQWQSDGQPPIIFSNADLLWSTGYHLSRLGQGAFRATIMRTFQRMIKNAGCKYQLMRLYTFGKPEVPTYWHAWHVLQEYYLKLQGETGTGVGVGVGETEGQGQGQGQGQGKTGSDNGSSSSSSSGGVLRRVHMVGDNPESDIRGVNAWNWFLKERPVNMEKETPIPAKWMSYLVKTGVWAEDKVPLERLHERSKPDRVVNDVREAVNVALKEEGWPGGVE</sequence>